<dbReference type="HOGENOM" id="CLU_018931_1_0_1"/>
<dbReference type="OrthoDB" id="3626597at2759"/>
<keyword evidence="10" id="KW-0121">Carboxypeptidase</keyword>
<feature type="region of interest" description="Disordered" evidence="7">
    <location>
        <begin position="353"/>
        <end position="376"/>
    </location>
</feature>
<evidence type="ECO:0000256" key="2">
    <source>
        <dbReference type="ARBA" id="ARBA00005988"/>
    </source>
</evidence>
<feature type="chain" id="PRO_5003238272" evidence="8">
    <location>
        <begin position="18"/>
        <end position="464"/>
    </location>
</feature>
<dbReference type="Pfam" id="PF00246">
    <property type="entry name" value="Peptidase_M14"/>
    <property type="match status" value="2"/>
</dbReference>
<name>E9E8C9_METAQ</name>
<reference evidence="10 11" key="1">
    <citation type="journal article" date="2011" name="PLoS Genet.">
        <title>Genome sequencing and comparative transcriptomics of the model entomopathogenic fungi Metarhizium anisopliae and M. acridum.</title>
        <authorList>
            <person name="Gao Q."/>
            <person name="Jin K."/>
            <person name="Ying S.H."/>
            <person name="Zhang Y."/>
            <person name="Xiao G."/>
            <person name="Shang Y."/>
            <person name="Duan Z."/>
            <person name="Hu X."/>
            <person name="Xie X.Q."/>
            <person name="Zhou G."/>
            <person name="Peng G."/>
            <person name="Luo Z."/>
            <person name="Huang W."/>
            <person name="Wang B."/>
            <person name="Fang W."/>
            <person name="Wang S."/>
            <person name="Zhong Y."/>
            <person name="Ma L.J."/>
            <person name="St Leger R.J."/>
            <person name="Zhao G.P."/>
            <person name="Pei Y."/>
            <person name="Feng M.G."/>
            <person name="Xia Y."/>
            <person name="Wang C."/>
        </authorList>
    </citation>
    <scope>NUCLEOTIDE SEQUENCE [LARGE SCALE GENOMIC DNA]</scope>
    <source>
        <strain evidence="10 11">CQMa 102</strain>
    </source>
</reference>
<evidence type="ECO:0000256" key="4">
    <source>
        <dbReference type="ARBA" id="ARBA00022801"/>
    </source>
</evidence>
<keyword evidence="3" id="KW-0645">Protease</keyword>
<dbReference type="GO" id="GO:0004181">
    <property type="term" value="F:metallocarboxypeptidase activity"/>
    <property type="evidence" value="ECO:0007669"/>
    <property type="project" value="InterPro"/>
</dbReference>
<accession>E9E8C9</accession>
<dbReference type="PANTHER" id="PTHR11705:SF143">
    <property type="entry name" value="SLL0236 PROTEIN"/>
    <property type="match status" value="1"/>
</dbReference>
<dbReference type="SUPFAM" id="SSF53187">
    <property type="entry name" value="Zn-dependent exopeptidases"/>
    <property type="match status" value="1"/>
</dbReference>
<comment type="cofactor">
    <cofactor evidence="1">
        <name>Zn(2+)</name>
        <dbReference type="ChEBI" id="CHEBI:29105"/>
    </cofactor>
</comment>
<evidence type="ECO:0000256" key="5">
    <source>
        <dbReference type="ARBA" id="ARBA00022833"/>
    </source>
</evidence>
<evidence type="ECO:0000256" key="3">
    <source>
        <dbReference type="ARBA" id="ARBA00022670"/>
    </source>
</evidence>
<dbReference type="InterPro" id="IPR000834">
    <property type="entry name" value="Peptidase_M14"/>
</dbReference>
<keyword evidence="8" id="KW-0732">Signal</keyword>
<gene>
    <name evidence="10" type="ORF">MAC_06127</name>
</gene>
<dbReference type="SMART" id="SM00631">
    <property type="entry name" value="Zn_pept"/>
    <property type="match status" value="1"/>
</dbReference>
<dbReference type="Gene3D" id="3.40.630.10">
    <property type="entry name" value="Zn peptidases"/>
    <property type="match status" value="1"/>
</dbReference>
<keyword evidence="11" id="KW-1185">Reference proteome</keyword>
<dbReference type="PROSITE" id="PS51257">
    <property type="entry name" value="PROKAR_LIPOPROTEIN"/>
    <property type="match status" value="1"/>
</dbReference>
<dbReference type="AlphaFoldDB" id="E9E8C9"/>
<evidence type="ECO:0000256" key="1">
    <source>
        <dbReference type="ARBA" id="ARBA00001947"/>
    </source>
</evidence>
<keyword evidence="6" id="KW-0482">Metalloprotease</keyword>
<feature type="region of interest" description="Disordered" evidence="7">
    <location>
        <begin position="428"/>
        <end position="464"/>
    </location>
</feature>
<dbReference type="InParanoid" id="E9E8C9"/>
<evidence type="ECO:0000313" key="11">
    <source>
        <dbReference type="Proteomes" id="UP000002499"/>
    </source>
</evidence>
<feature type="signal peptide" evidence="8">
    <location>
        <begin position="1"/>
        <end position="17"/>
    </location>
</feature>
<dbReference type="GO" id="GO:0006508">
    <property type="term" value="P:proteolysis"/>
    <property type="evidence" value="ECO:0007669"/>
    <property type="project" value="UniProtKB-KW"/>
</dbReference>
<feature type="compositionally biased region" description="Low complexity" evidence="7">
    <location>
        <begin position="446"/>
        <end position="456"/>
    </location>
</feature>
<sequence length="464" mass="52155">MKLQTALSLAALGYVTAGCLLPEETEGGQISLRRRQSARTKNYAPIGKGDRFEGGKMVPRGICSKPDDFKDESKLSILSVSEIGSALKGLQQEYPEKMKLSTADHKTYEGRDIYYGVVGSDQPRVFLTSGVHARERGGPDIRQALGVGIAIIPSVNRDGINYDQTHNACWRKNRRPFGNDEFGVDINRNFRVFWDCERFYSWGDDYAQFDDPVMSFRNQRYDRQRGLFHDKYKEYMERDDFDAQKSAAERMATAMNRVANNGARYEADQTINLYPALGSTDEAMAGYYNQTCGANRIHALTFEFGQSRDCNDIFYPDARQYRDNIIHTNVGLMELLLNAAEKGGKSKIYECKNEQGTPEQQQSSPTPSPSPQDGCLATTQLSRQVIEACNAKGRNLHYEGLGRTPFQGREACDNEGWVVVNRCREEAKQSCQQKPKEPQQEPPKPDQQNPKDPQPSLTQGGSAS</sequence>
<feature type="domain" description="Peptidase M14" evidence="9">
    <location>
        <begin position="79"/>
        <end position="331"/>
    </location>
</feature>
<dbReference type="eggNOG" id="KOG2650">
    <property type="taxonomic scope" value="Eukaryota"/>
</dbReference>
<dbReference type="OMA" id="NDHEYHN"/>
<feature type="compositionally biased region" description="Basic and acidic residues" evidence="7">
    <location>
        <begin position="428"/>
        <end position="439"/>
    </location>
</feature>
<dbReference type="EMBL" id="GL698520">
    <property type="protein sequence ID" value="EFY87879.1"/>
    <property type="molecule type" value="Genomic_DNA"/>
</dbReference>
<evidence type="ECO:0000259" key="9">
    <source>
        <dbReference type="SMART" id="SM00631"/>
    </source>
</evidence>
<keyword evidence="4" id="KW-0378">Hydrolase</keyword>
<protein>
    <submittedName>
        <fullName evidence="10">Zinc carboxypeptidase A 1</fullName>
    </submittedName>
</protein>
<evidence type="ECO:0000313" key="10">
    <source>
        <dbReference type="EMBL" id="EFY87879.1"/>
    </source>
</evidence>
<comment type="similarity">
    <text evidence="2">Belongs to the peptidase M14 family.</text>
</comment>
<evidence type="ECO:0000256" key="6">
    <source>
        <dbReference type="ARBA" id="ARBA00023049"/>
    </source>
</evidence>
<dbReference type="GO" id="GO:0008270">
    <property type="term" value="F:zinc ion binding"/>
    <property type="evidence" value="ECO:0007669"/>
    <property type="project" value="InterPro"/>
</dbReference>
<proteinExistence type="inferred from homology"/>
<organism evidence="11">
    <name type="scientific">Metarhizium acridum (strain CQMa 102)</name>
    <dbReference type="NCBI Taxonomy" id="655827"/>
    <lineage>
        <taxon>Eukaryota</taxon>
        <taxon>Fungi</taxon>
        <taxon>Dikarya</taxon>
        <taxon>Ascomycota</taxon>
        <taxon>Pezizomycotina</taxon>
        <taxon>Sordariomycetes</taxon>
        <taxon>Hypocreomycetidae</taxon>
        <taxon>Hypocreales</taxon>
        <taxon>Clavicipitaceae</taxon>
        <taxon>Metarhizium</taxon>
    </lineage>
</organism>
<dbReference type="PANTHER" id="PTHR11705">
    <property type="entry name" value="PROTEASE FAMILY M14 CARBOXYPEPTIDASE A,B"/>
    <property type="match status" value="1"/>
</dbReference>
<evidence type="ECO:0000256" key="8">
    <source>
        <dbReference type="SAM" id="SignalP"/>
    </source>
</evidence>
<dbReference type="Proteomes" id="UP000002499">
    <property type="component" value="Unassembled WGS sequence"/>
</dbReference>
<evidence type="ECO:0000256" key="7">
    <source>
        <dbReference type="SAM" id="MobiDB-lite"/>
    </source>
</evidence>
<keyword evidence="5" id="KW-0862">Zinc</keyword>